<dbReference type="AlphaFoldDB" id="A0A517YT99"/>
<organism evidence="1 2">
    <name type="scientific">Poriferisphaera corsica</name>
    <dbReference type="NCBI Taxonomy" id="2528020"/>
    <lineage>
        <taxon>Bacteria</taxon>
        <taxon>Pseudomonadati</taxon>
        <taxon>Planctomycetota</taxon>
        <taxon>Phycisphaerae</taxon>
        <taxon>Phycisphaerales</taxon>
        <taxon>Phycisphaeraceae</taxon>
        <taxon>Poriferisphaera</taxon>
    </lineage>
</organism>
<protein>
    <submittedName>
        <fullName evidence="1">Uncharacterized protein</fullName>
    </submittedName>
</protein>
<dbReference type="EMBL" id="CP036425">
    <property type="protein sequence ID" value="QDU33431.1"/>
    <property type="molecule type" value="Genomic_DNA"/>
</dbReference>
<evidence type="ECO:0000313" key="1">
    <source>
        <dbReference type="EMBL" id="QDU33431.1"/>
    </source>
</evidence>
<dbReference type="Proteomes" id="UP000317369">
    <property type="component" value="Chromosome"/>
</dbReference>
<keyword evidence="2" id="KW-1185">Reference proteome</keyword>
<sequence length="81" mass="8816">MTFAVRPLLVFANGDESGLLEDVEVAAGGWLGDIQCFGDKCHAYTKVNGVGGPLMFEVPAWFGEQFKDLHARFAGDGFDLY</sequence>
<proteinExistence type="predicted"/>
<dbReference type="KEGG" id="pcor:KS4_14770"/>
<accession>A0A517YT99</accession>
<gene>
    <name evidence="1" type="ORF">KS4_14770</name>
</gene>
<name>A0A517YT99_9BACT</name>
<reference evidence="1 2" key="1">
    <citation type="submission" date="2019-02" db="EMBL/GenBank/DDBJ databases">
        <title>Deep-cultivation of Planctomycetes and their phenomic and genomic characterization uncovers novel biology.</title>
        <authorList>
            <person name="Wiegand S."/>
            <person name="Jogler M."/>
            <person name="Boedeker C."/>
            <person name="Pinto D."/>
            <person name="Vollmers J."/>
            <person name="Rivas-Marin E."/>
            <person name="Kohn T."/>
            <person name="Peeters S.H."/>
            <person name="Heuer A."/>
            <person name="Rast P."/>
            <person name="Oberbeckmann S."/>
            <person name="Bunk B."/>
            <person name="Jeske O."/>
            <person name="Meyerdierks A."/>
            <person name="Storesund J.E."/>
            <person name="Kallscheuer N."/>
            <person name="Luecker S."/>
            <person name="Lage O.M."/>
            <person name="Pohl T."/>
            <person name="Merkel B.J."/>
            <person name="Hornburger P."/>
            <person name="Mueller R.-W."/>
            <person name="Bruemmer F."/>
            <person name="Labrenz M."/>
            <person name="Spormann A.M."/>
            <person name="Op den Camp H."/>
            <person name="Overmann J."/>
            <person name="Amann R."/>
            <person name="Jetten M.S.M."/>
            <person name="Mascher T."/>
            <person name="Medema M.H."/>
            <person name="Devos D.P."/>
            <person name="Kaster A.-K."/>
            <person name="Ovreas L."/>
            <person name="Rohde M."/>
            <person name="Galperin M.Y."/>
            <person name="Jogler C."/>
        </authorList>
    </citation>
    <scope>NUCLEOTIDE SEQUENCE [LARGE SCALE GENOMIC DNA]</scope>
    <source>
        <strain evidence="1 2">KS4</strain>
    </source>
</reference>
<evidence type="ECO:0000313" key="2">
    <source>
        <dbReference type="Proteomes" id="UP000317369"/>
    </source>
</evidence>